<evidence type="ECO:0000313" key="4">
    <source>
        <dbReference type="EMBL" id="KAG0587928.1"/>
    </source>
</evidence>
<evidence type="ECO:0000256" key="2">
    <source>
        <dbReference type="ARBA" id="ARBA00023163"/>
    </source>
</evidence>
<gene>
    <name evidence="4" type="ORF">KC19_2G202200</name>
</gene>
<dbReference type="AlphaFoldDB" id="A0A8T0IYX5"/>
<sequence length="644" mass="72074">MEHQKGQSNDTESRASNASSTRDQESTGFSATPDDPLSSPLFNPDRLEAHLGWDSEFDIALRSQTTPLWSQTQLHTCLPPEYQRQIIMMQQARDNYGAAKSTNFNLPLENIYDPLFQFPSGGPASLQAAPGPTSPRVMASKLLDMHGYARGGGGASSSSSSGNHVESDASLPAGKKMRSLRAPPTGKPEFPSPEPYSFHQSEAQPGPGNPYYFAEMDRQPWMCTSEEKVRPAIGARQQLGSTVMGARELNTMEQLLVQCATALEASDFTYAQQTIFVINNIAAVDGDPNQRLLAHFLRALILRASKVAPHLLSGSERESLTRSSKLKTVLELTNYIDVMPWYRFGFTAANGAILDAFEGKEKVHILDFNISHCMQWPTLIEALAERSEGPPQVRLTVCVSKAPIPPLLEVPYDDLIMRLAKFARSKNVPFEYELLVEDLESLDLSKISIREGEILAVNCLFRLHYVSDEAQSTDQASCPRDKVLMFIRNLNPAIVTLTEEDAYLTSPKLVPRLRSAFNYLWIPFDALHTLLPNESQQRRHCEDEVANKIENLVACEGEYRIERVETKDRWVQRMRRARFEMIAFNEDVVAENRLMLGEHSGCWGLRKDGDEDVLFLTWKGHNVSFATAWVPVDLVNLPVLISEG</sequence>
<dbReference type="PANTHER" id="PTHR31636">
    <property type="entry name" value="OSJNBA0084A10.13 PROTEIN-RELATED"/>
    <property type="match status" value="1"/>
</dbReference>
<dbReference type="Pfam" id="PF03514">
    <property type="entry name" value="GRAS"/>
    <property type="match status" value="1"/>
</dbReference>
<dbReference type="EMBL" id="CM026422">
    <property type="protein sequence ID" value="KAG0587928.1"/>
    <property type="molecule type" value="Genomic_DNA"/>
</dbReference>
<evidence type="ECO:0000256" key="1">
    <source>
        <dbReference type="ARBA" id="ARBA00023015"/>
    </source>
</evidence>
<dbReference type="InterPro" id="IPR005202">
    <property type="entry name" value="TF_GRAS"/>
</dbReference>
<keyword evidence="2" id="KW-0804">Transcription</keyword>
<evidence type="ECO:0000313" key="5">
    <source>
        <dbReference type="Proteomes" id="UP000822688"/>
    </source>
</evidence>
<organism evidence="4 5">
    <name type="scientific">Ceratodon purpureus</name>
    <name type="common">Fire moss</name>
    <name type="synonym">Dicranum purpureum</name>
    <dbReference type="NCBI Taxonomy" id="3225"/>
    <lineage>
        <taxon>Eukaryota</taxon>
        <taxon>Viridiplantae</taxon>
        <taxon>Streptophyta</taxon>
        <taxon>Embryophyta</taxon>
        <taxon>Bryophyta</taxon>
        <taxon>Bryophytina</taxon>
        <taxon>Bryopsida</taxon>
        <taxon>Dicranidae</taxon>
        <taxon>Pseudoditrichales</taxon>
        <taxon>Ditrichaceae</taxon>
        <taxon>Ceratodon</taxon>
    </lineage>
</organism>
<keyword evidence="1" id="KW-0805">Transcription regulation</keyword>
<comment type="caution">
    <text evidence="4">The sequence shown here is derived from an EMBL/GenBank/DDBJ whole genome shotgun (WGS) entry which is preliminary data.</text>
</comment>
<feature type="region of interest" description="Disordered" evidence="3">
    <location>
        <begin position="1"/>
        <end position="43"/>
    </location>
</feature>
<feature type="region of interest" description="Disordered" evidence="3">
    <location>
        <begin position="148"/>
        <end position="208"/>
    </location>
</feature>
<proteinExistence type="predicted"/>
<reference evidence="4" key="1">
    <citation type="submission" date="2020-06" db="EMBL/GenBank/DDBJ databases">
        <title>WGS assembly of Ceratodon purpureus strain R40.</title>
        <authorList>
            <person name="Carey S.B."/>
            <person name="Jenkins J."/>
            <person name="Shu S."/>
            <person name="Lovell J.T."/>
            <person name="Sreedasyam A."/>
            <person name="Maumus F."/>
            <person name="Tiley G.P."/>
            <person name="Fernandez-Pozo N."/>
            <person name="Barry K."/>
            <person name="Chen C."/>
            <person name="Wang M."/>
            <person name="Lipzen A."/>
            <person name="Daum C."/>
            <person name="Saski C.A."/>
            <person name="Payton A.C."/>
            <person name="Mcbreen J.C."/>
            <person name="Conrad R.E."/>
            <person name="Kollar L.M."/>
            <person name="Olsson S."/>
            <person name="Huttunen S."/>
            <person name="Landis J.B."/>
            <person name="Wickett N.J."/>
            <person name="Johnson M.G."/>
            <person name="Rensing S.A."/>
            <person name="Grimwood J."/>
            <person name="Schmutz J."/>
            <person name="Mcdaniel S.F."/>
        </authorList>
    </citation>
    <scope>NUCLEOTIDE SEQUENCE</scope>
    <source>
        <strain evidence="4">R40</strain>
    </source>
</reference>
<protein>
    <submittedName>
        <fullName evidence="4">Uncharacterized protein</fullName>
    </submittedName>
</protein>
<dbReference type="Proteomes" id="UP000822688">
    <property type="component" value="Chromosome 2"/>
</dbReference>
<accession>A0A8T0IYX5</accession>
<dbReference type="PROSITE" id="PS50985">
    <property type="entry name" value="GRAS"/>
    <property type="match status" value="1"/>
</dbReference>
<feature type="compositionally biased region" description="Polar residues" evidence="3">
    <location>
        <begin position="1"/>
        <end position="30"/>
    </location>
</feature>
<keyword evidence="5" id="KW-1185">Reference proteome</keyword>
<evidence type="ECO:0000256" key="3">
    <source>
        <dbReference type="SAM" id="MobiDB-lite"/>
    </source>
</evidence>
<name>A0A8T0IYX5_CERPU</name>